<evidence type="ECO:0000313" key="4">
    <source>
        <dbReference type="Proteomes" id="UP000886885"/>
    </source>
</evidence>
<reference evidence="3" key="1">
    <citation type="journal article" date="2020" name="bioRxiv">
        <title>Hybrid origin of Populus tomentosa Carr. identified through genome sequencing and phylogenomic analysis.</title>
        <authorList>
            <person name="An X."/>
            <person name="Gao K."/>
            <person name="Chen Z."/>
            <person name="Li J."/>
            <person name="Yang X."/>
            <person name="Yang X."/>
            <person name="Zhou J."/>
            <person name="Guo T."/>
            <person name="Zhao T."/>
            <person name="Huang S."/>
            <person name="Miao D."/>
            <person name="Khan W.U."/>
            <person name="Rao P."/>
            <person name="Ye M."/>
            <person name="Lei B."/>
            <person name="Liao W."/>
            <person name="Wang J."/>
            <person name="Ji L."/>
            <person name="Li Y."/>
            <person name="Guo B."/>
            <person name="Mustafa N.S."/>
            <person name="Li S."/>
            <person name="Yun Q."/>
            <person name="Keller S.R."/>
            <person name="Mao J."/>
            <person name="Zhang R."/>
            <person name="Strauss S.H."/>
        </authorList>
    </citation>
    <scope>NUCLEOTIDE SEQUENCE</scope>
    <source>
        <strain evidence="3">GM15</strain>
        <tissue evidence="3">Leaf</tissue>
    </source>
</reference>
<feature type="domain" description="FIST C-domain" evidence="2">
    <location>
        <begin position="347"/>
        <end position="512"/>
    </location>
</feature>
<dbReference type="InterPro" id="IPR001810">
    <property type="entry name" value="F-box_dom"/>
</dbReference>
<name>A0A8X8CAZ8_POPTO</name>
<dbReference type="EMBL" id="JAAWWB010000030">
    <property type="protein sequence ID" value="KAG6746184.1"/>
    <property type="molecule type" value="Genomic_DNA"/>
</dbReference>
<evidence type="ECO:0008006" key="5">
    <source>
        <dbReference type="Google" id="ProtNLM"/>
    </source>
</evidence>
<evidence type="ECO:0000259" key="1">
    <source>
        <dbReference type="SMART" id="SM00256"/>
    </source>
</evidence>
<feature type="domain" description="F-box" evidence="1">
    <location>
        <begin position="552"/>
        <end position="592"/>
    </location>
</feature>
<evidence type="ECO:0000313" key="3">
    <source>
        <dbReference type="EMBL" id="KAG6746184.1"/>
    </source>
</evidence>
<dbReference type="PANTHER" id="PTHR14939">
    <property type="entry name" value="F-BOX ONLY PROTEIN 22"/>
    <property type="match status" value="1"/>
</dbReference>
<proteinExistence type="predicted"/>
<dbReference type="PANTHER" id="PTHR14939:SF5">
    <property type="entry name" value="F-BOX ONLY PROTEIN 22"/>
    <property type="match status" value="1"/>
</dbReference>
<protein>
    <recommendedName>
        <fullName evidence="5">F-box domain-containing protein</fullName>
    </recommendedName>
</protein>
<evidence type="ECO:0000259" key="2">
    <source>
        <dbReference type="SMART" id="SM01204"/>
    </source>
</evidence>
<dbReference type="Pfam" id="PF10442">
    <property type="entry name" value="FIST_C"/>
    <property type="match status" value="1"/>
</dbReference>
<organism evidence="3 4">
    <name type="scientific">Populus tomentosa</name>
    <name type="common">Chinese white poplar</name>
    <dbReference type="NCBI Taxonomy" id="118781"/>
    <lineage>
        <taxon>Eukaryota</taxon>
        <taxon>Viridiplantae</taxon>
        <taxon>Streptophyta</taxon>
        <taxon>Embryophyta</taxon>
        <taxon>Tracheophyta</taxon>
        <taxon>Spermatophyta</taxon>
        <taxon>Magnoliopsida</taxon>
        <taxon>eudicotyledons</taxon>
        <taxon>Gunneridae</taxon>
        <taxon>Pentapetalae</taxon>
        <taxon>rosids</taxon>
        <taxon>fabids</taxon>
        <taxon>Malpighiales</taxon>
        <taxon>Salicaceae</taxon>
        <taxon>Saliceae</taxon>
        <taxon>Populus</taxon>
    </lineage>
</organism>
<dbReference type="GO" id="GO:0000209">
    <property type="term" value="P:protein polyubiquitination"/>
    <property type="evidence" value="ECO:0007669"/>
    <property type="project" value="TreeGrafter"/>
</dbReference>
<sequence length="1089" mass="120170">MRFAYRSTTQMAKQLSGRMMCGFSLVTEEIMQNILSRLPALAFAYAACVNKRWYKICSQILKRPKLASALSLHPSLHDAVEEVIEQVLSEPIHPHFAIACISKEFNLELTHGLIIKKLGSSIPIITNIASGIIGVDGIADELYEEKWETTTAGPNSQESDTVDRGLVLLVGFLPGLKIGTIPLLRPMQESNTLVDKFVMDILHYTSAVSDCPAPTAIIIFGDKTTDMKPIVSKMGKYLVTTYIIEVEDCAMPEETVIVGDASADFVFRNGDNSLNHLARTCYFQAVALVFARDRYKPEGIGEIQFHVTMPKGVMPFGPTLEAASVLQKDSERSWISAKLEGQNGIVVAGEILNDLKQQFGDANKSADIYIGVTKETISTNDSGFLTPGRCLDFYEVRGGGGRYFNVNGVGIQPGDSFLFYQSDSETASSTCDHAFNKLLALKAELKSKNYLHLSKFADKDDKKEVLGGLILSCYCRGESFFRDPFVDSYPFCDSFPTAPVAGLFCRGEIGRGPKSLMNEEYEDVNSPSCRILTTMEEKPKEPKTPMTSFASINEDLILNILKRLPALSFASAACVSKSWNQICNQILYKPKFASAFSLNPDEKVALEEVVDKVLSEPIRPHFSIANVIGSGVDLSERLNFLATKLGFQTPIIVSCTSGIMGRDAVTDEHREVMLEEYWVDGESNPCIGIILTVGFLPGLKVDAIPLFQPRKVTKLQFIKMMFSIGFFIFYCSKLNCSGCRAAMVDNFVMDIKDYATSISGCASPVGIIMFGDEDADQKPVMEKLDHAMSSDTIIIGDERAQFLYRNGIESRNDYESSEYFSAAVALVFARDQDKPCGTGEIQFHAALSSGVSAVGPRYKAVSLKKIVSGTGRTTWLTARREGEHEIQDGQRILDDINNELVNQVGHPDLYIGVTEQRHCFIGSHKSRAMTFLVFHGVMGGDQEYLFADGVGIRTGDYFQFYHSDPSAALSSSSNVSKNFRNLNLDWSSRNCLQARGVYDNVCNKELVGGFVFSCCGRGESFFERCNVDSSPFLDNFPGFPMAGIFCRGEIGRGFSVFNADEGQEEMTSHCCLHVYSAVYLLVSYTPAHP</sequence>
<dbReference type="Pfam" id="PF00646">
    <property type="entry name" value="F-box"/>
    <property type="match status" value="2"/>
</dbReference>
<dbReference type="GO" id="GO:0032436">
    <property type="term" value="P:positive regulation of proteasomal ubiquitin-dependent protein catabolic process"/>
    <property type="evidence" value="ECO:0007669"/>
    <property type="project" value="TreeGrafter"/>
</dbReference>
<comment type="caution">
    <text evidence="3">The sequence shown here is derived from an EMBL/GenBank/DDBJ whole genome shotgun (WGS) entry which is preliminary data.</text>
</comment>
<dbReference type="CDD" id="cd09917">
    <property type="entry name" value="F-box_SF"/>
    <property type="match status" value="1"/>
</dbReference>
<dbReference type="SMART" id="SM00256">
    <property type="entry name" value="FBOX"/>
    <property type="match status" value="2"/>
</dbReference>
<dbReference type="Proteomes" id="UP000886885">
    <property type="component" value="Chromosome 15D"/>
</dbReference>
<dbReference type="OrthoDB" id="509497at2759"/>
<dbReference type="SMART" id="SM01204">
    <property type="entry name" value="FIST_C"/>
    <property type="match status" value="2"/>
</dbReference>
<dbReference type="InterPro" id="IPR019494">
    <property type="entry name" value="FIST_C"/>
</dbReference>
<feature type="domain" description="F-box" evidence="1">
    <location>
        <begin position="26"/>
        <end position="66"/>
    </location>
</feature>
<gene>
    <name evidence="3" type="ORF">POTOM_050707</name>
</gene>
<keyword evidence="4" id="KW-1185">Reference proteome</keyword>
<accession>A0A8X8CAZ8</accession>
<dbReference type="AlphaFoldDB" id="A0A8X8CAZ8"/>
<feature type="domain" description="FIST C-domain" evidence="2">
    <location>
        <begin position="878"/>
        <end position="1053"/>
    </location>
</feature>